<accession>A0A6A5ZTQ0</accession>
<keyword evidence="2" id="KW-1185">Reference proteome</keyword>
<evidence type="ECO:0000313" key="1">
    <source>
        <dbReference type="EMBL" id="KAF2123030.1"/>
    </source>
</evidence>
<dbReference type="Proteomes" id="UP000799770">
    <property type="component" value="Unassembled WGS sequence"/>
</dbReference>
<protein>
    <submittedName>
        <fullName evidence="1">Uncharacterized protein</fullName>
    </submittedName>
</protein>
<name>A0A6A5ZTQ0_9PLEO</name>
<dbReference type="EMBL" id="ML977310">
    <property type="protein sequence ID" value="KAF2123030.1"/>
    <property type="molecule type" value="Genomic_DNA"/>
</dbReference>
<organism evidence="1 2">
    <name type="scientific">Lophiotrema nucula</name>
    <dbReference type="NCBI Taxonomy" id="690887"/>
    <lineage>
        <taxon>Eukaryota</taxon>
        <taxon>Fungi</taxon>
        <taxon>Dikarya</taxon>
        <taxon>Ascomycota</taxon>
        <taxon>Pezizomycotina</taxon>
        <taxon>Dothideomycetes</taxon>
        <taxon>Pleosporomycetidae</taxon>
        <taxon>Pleosporales</taxon>
        <taxon>Lophiotremataceae</taxon>
        <taxon>Lophiotrema</taxon>
    </lineage>
</organism>
<dbReference type="OrthoDB" id="2583188at2759"/>
<gene>
    <name evidence="1" type="ORF">BDV96DRAFT_13843</name>
</gene>
<sequence>MDKLKDAFRNVTTRFQPQQQSIDVNHKISEFDAQSGRLERRLAWPPRLTIQPRILDEVKDVSGRRYPRDIGRSVHLGGHTFYMFGDTFCFNDSDNFVGVTNNAIALIPNLTVPTKSQWFTAEARVPEFVPLSAEEKKFCKDHEARGENKRFVNWAFGGIIERPGSDRKEGWLFYDTVEIHGATPVRQCGIGVAKATVTNADTGELKCERAGKFPLFDPDGPAWGNMSNIAAEDGWTYLLTGRELDNYIARIRTDADFSDPSNYTFLSKDKGWISSYRAPYGPFGELKHDVLHGQGQGAIIFVPEHMPKIGGEESDGKRYTIYPHLWGSNLRKGEVLLSWSDDATMGGKVVAGLFTFAFY</sequence>
<evidence type="ECO:0000313" key="2">
    <source>
        <dbReference type="Proteomes" id="UP000799770"/>
    </source>
</evidence>
<reference evidence="1" key="1">
    <citation type="journal article" date="2020" name="Stud. Mycol.">
        <title>101 Dothideomycetes genomes: a test case for predicting lifestyles and emergence of pathogens.</title>
        <authorList>
            <person name="Haridas S."/>
            <person name="Albert R."/>
            <person name="Binder M."/>
            <person name="Bloem J."/>
            <person name="Labutti K."/>
            <person name="Salamov A."/>
            <person name="Andreopoulos B."/>
            <person name="Baker S."/>
            <person name="Barry K."/>
            <person name="Bills G."/>
            <person name="Bluhm B."/>
            <person name="Cannon C."/>
            <person name="Castanera R."/>
            <person name="Culley D."/>
            <person name="Daum C."/>
            <person name="Ezra D."/>
            <person name="Gonzalez J."/>
            <person name="Henrissat B."/>
            <person name="Kuo A."/>
            <person name="Liang C."/>
            <person name="Lipzen A."/>
            <person name="Lutzoni F."/>
            <person name="Magnuson J."/>
            <person name="Mondo S."/>
            <person name="Nolan M."/>
            <person name="Ohm R."/>
            <person name="Pangilinan J."/>
            <person name="Park H.-J."/>
            <person name="Ramirez L."/>
            <person name="Alfaro M."/>
            <person name="Sun H."/>
            <person name="Tritt A."/>
            <person name="Yoshinaga Y."/>
            <person name="Zwiers L.-H."/>
            <person name="Turgeon B."/>
            <person name="Goodwin S."/>
            <person name="Spatafora J."/>
            <person name="Crous P."/>
            <person name="Grigoriev I."/>
        </authorList>
    </citation>
    <scope>NUCLEOTIDE SEQUENCE</scope>
    <source>
        <strain evidence="1">CBS 627.86</strain>
    </source>
</reference>
<dbReference type="AlphaFoldDB" id="A0A6A5ZTQ0"/>
<proteinExistence type="predicted"/>